<dbReference type="GO" id="GO:0016192">
    <property type="term" value="P:vesicle-mediated transport"/>
    <property type="evidence" value="ECO:0007669"/>
    <property type="project" value="InterPro"/>
</dbReference>
<evidence type="ECO:0000256" key="1">
    <source>
        <dbReference type="ARBA" id="ARBA00009884"/>
    </source>
</evidence>
<accession>A0A6G1MED7</accession>
<reference evidence="4 5" key="1">
    <citation type="submission" date="2019-06" db="EMBL/GenBank/DDBJ databases">
        <authorList>
            <person name="Palmer J.M."/>
        </authorList>
    </citation>
    <scope>NUCLEOTIDE SEQUENCE [LARGE SCALE GENOMIC DNA]</scope>
    <source>
        <strain evidence="4 5">TWF191</strain>
        <strain evidence="3">TWF679</strain>
    </source>
</reference>
<organism evidence="4 5">
    <name type="scientific">Orbilia oligospora</name>
    <name type="common">Nematode-trapping fungus</name>
    <name type="synonym">Arthrobotrys oligospora</name>
    <dbReference type="NCBI Taxonomy" id="2813651"/>
    <lineage>
        <taxon>Eukaryota</taxon>
        <taxon>Fungi</taxon>
        <taxon>Dikarya</taxon>
        <taxon>Ascomycota</taxon>
        <taxon>Pezizomycotina</taxon>
        <taxon>Orbiliomycetes</taxon>
        <taxon>Orbiliales</taxon>
        <taxon>Orbiliaceae</taxon>
        <taxon>Orbilia</taxon>
    </lineage>
</organism>
<feature type="region of interest" description="Disordered" evidence="2">
    <location>
        <begin position="279"/>
        <end position="298"/>
    </location>
</feature>
<dbReference type="InterPro" id="IPR043155">
    <property type="entry name" value="VPS33_dom3b"/>
</dbReference>
<dbReference type="EMBL" id="WIPF01000007">
    <property type="protein sequence ID" value="KAF3230667.1"/>
    <property type="molecule type" value="Genomic_DNA"/>
</dbReference>
<dbReference type="InterPro" id="IPR027482">
    <property type="entry name" value="Sec1-like_dom2"/>
</dbReference>
<proteinExistence type="inferred from homology"/>
<dbReference type="Proteomes" id="UP000483672">
    <property type="component" value="Unassembled WGS sequence"/>
</dbReference>
<evidence type="ECO:0000313" key="4">
    <source>
        <dbReference type="EMBL" id="KAF3230667.1"/>
    </source>
</evidence>
<gene>
    <name evidence="4" type="ORF">TWF191_009575</name>
    <name evidence="3" type="ORF">TWF679_009313</name>
</gene>
<dbReference type="InterPro" id="IPR036045">
    <property type="entry name" value="Sec1-like_sf"/>
</dbReference>
<dbReference type="Gene3D" id="3.40.50.1910">
    <property type="match status" value="2"/>
</dbReference>
<dbReference type="Proteomes" id="UP000614610">
    <property type="component" value="Unassembled WGS sequence"/>
</dbReference>
<dbReference type="SUPFAM" id="SSF56815">
    <property type="entry name" value="Sec1/munc18-like (SM) proteins"/>
    <property type="match status" value="1"/>
</dbReference>
<dbReference type="OrthoDB" id="10262287at2759"/>
<evidence type="ECO:0000256" key="2">
    <source>
        <dbReference type="SAM" id="MobiDB-lite"/>
    </source>
</evidence>
<evidence type="ECO:0000313" key="3">
    <source>
        <dbReference type="EMBL" id="KAF3205552.1"/>
    </source>
</evidence>
<dbReference type="Gene3D" id="3.40.50.2060">
    <property type="match status" value="1"/>
</dbReference>
<dbReference type="Gene3D" id="1.25.40.850">
    <property type="match status" value="1"/>
</dbReference>
<dbReference type="AlphaFoldDB" id="A0A6G1MED7"/>
<dbReference type="InterPro" id="IPR043154">
    <property type="entry name" value="Sec-1-like_dom1"/>
</dbReference>
<evidence type="ECO:0000313" key="5">
    <source>
        <dbReference type="Proteomes" id="UP000483672"/>
    </source>
</evidence>
<comment type="similarity">
    <text evidence="1">Belongs to the STXBP/unc-18/SEC1 family.</text>
</comment>
<sequence length="648" mass="71706">MVAERATEFDPSKIKDQALRDLCNVLEGVRGKKSLVVDKALSGPLGLIAQPSLLQDYGVVQLHWIEDNNIDYTASKNILYIARCTAKNAYSIASQIKNAPRIPGQDLENSLFFVPRRTPLCDRILEDEGVFGDVTINEYPLYFIPLEPDILSLELDDAFEDLYLHKTYTSIFNSAKALMLLQQQYGLFPRITGQGDKAKKLLDALLRMRNEAAAEDASTSMALAPSSIIENLVIIDRETDFVTPLLTQLTYEGLIDEIFGISNSHVELEASIVGTAMQGPTETTGRSVGTAPAAPQGKKRKVLLEGSDRVFTDLRNNNFSAVPAILKKTALRIDADFKKKDDYKTVSEMKTYVTKVLGPAQKDRTSLSMHFNIAEIIQKHINTELFEKTLEVQQSLIAGYSSTQQHELMTELIARGASLETVLRLLCLYSCVSTGFKPKDFDLFRREILQGYGYEHVLTLDALDKVALLQSRTVAGSAAAAATRTNYDYLRKPLRLFSESVNESDPDDIVYVYSVYAPLSVRLVQCVIQKSAVAQAARGGGSLNPNSVGWKGFEDVVKNVGGKTFDEVQKGEDKAVRARMILDGQNDKKITVVFFLGGITYTEIAALRWIAKQEEGKRQIIIATTGIINGNNIIRAATTAAQTKPRHT</sequence>
<evidence type="ECO:0008006" key="6">
    <source>
        <dbReference type="Google" id="ProtNLM"/>
    </source>
</evidence>
<dbReference type="Pfam" id="PF00995">
    <property type="entry name" value="Sec1"/>
    <property type="match status" value="1"/>
</dbReference>
<dbReference type="EMBL" id="WIWT01000064">
    <property type="protein sequence ID" value="KAF3205552.1"/>
    <property type="molecule type" value="Genomic_DNA"/>
</dbReference>
<dbReference type="InterPro" id="IPR001619">
    <property type="entry name" value="Sec1-like"/>
</dbReference>
<protein>
    <recommendedName>
        <fullName evidence="6">Vacuolar protein sorting-associated protein 33A</fullName>
    </recommendedName>
</protein>
<comment type="caution">
    <text evidence="4">The sequence shown here is derived from an EMBL/GenBank/DDBJ whole genome shotgun (WGS) entry which is preliminary data.</text>
</comment>
<dbReference type="PANTHER" id="PTHR11679">
    <property type="entry name" value="VESICLE PROTEIN SORTING-ASSOCIATED"/>
    <property type="match status" value="1"/>
</dbReference>
<name>A0A6G1MED7_ORBOL</name>